<dbReference type="Gene3D" id="3.40.50.1000">
    <property type="entry name" value="HAD superfamily/HAD-like"/>
    <property type="match status" value="1"/>
</dbReference>
<evidence type="ECO:0000259" key="11">
    <source>
        <dbReference type="SMART" id="SM00831"/>
    </source>
</evidence>
<dbReference type="Gene3D" id="1.20.1110.10">
    <property type="entry name" value="Calcium-transporting ATPase, transmembrane domain"/>
    <property type="match status" value="1"/>
</dbReference>
<comment type="similarity">
    <text evidence="2">Belongs to the cation transport ATPase (P-type) (TC 3.A.3) family. Type IIA subfamily.</text>
</comment>
<keyword evidence="3" id="KW-1003">Cell membrane</keyword>
<dbReference type="Pfam" id="PF00690">
    <property type="entry name" value="Cation_ATPase_N"/>
    <property type="match status" value="1"/>
</dbReference>
<feature type="transmembrane region" description="Helical" evidence="10">
    <location>
        <begin position="273"/>
        <end position="294"/>
    </location>
</feature>
<evidence type="ECO:0000256" key="2">
    <source>
        <dbReference type="ARBA" id="ARBA00005675"/>
    </source>
</evidence>
<dbReference type="InterPro" id="IPR018303">
    <property type="entry name" value="ATPase_P-typ_P_site"/>
</dbReference>
<dbReference type="SUPFAM" id="SSF56784">
    <property type="entry name" value="HAD-like"/>
    <property type="match status" value="1"/>
</dbReference>
<gene>
    <name evidence="12" type="ORF">KK060_14050</name>
</gene>
<keyword evidence="6" id="KW-0067">ATP-binding</keyword>
<dbReference type="RefSeq" id="WP_254154375.1">
    <property type="nucleotide sequence ID" value="NZ_JAHESD010000031.1"/>
</dbReference>
<dbReference type="PRINTS" id="PR00119">
    <property type="entry name" value="CATATPASE"/>
</dbReference>
<dbReference type="InterPro" id="IPR023298">
    <property type="entry name" value="ATPase_P-typ_TM_dom_sf"/>
</dbReference>
<evidence type="ECO:0000256" key="8">
    <source>
        <dbReference type="ARBA" id="ARBA00022989"/>
    </source>
</evidence>
<dbReference type="SFLD" id="SFLDS00003">
    <property type="entry name" value="Haloacid_Dehalogenase"/>
    <property type="match status" value="1"/>
</dbReference>
<comment type="caution">
    <text evidence="12">The sequence shown here is derived from an EMBL/GenBank/DDBJ whole genome shotgun (WGS) entry which is preliminary data.</text>
</comment>
<dbReference type="Gene3D" id="3.40.1110.10">
    <property type="entry name" value="Calcium-transporting ATPase, cytoplasmic domain N"/>
    <property type="match status" value="1"/>
</dbReference>
<feature type="transmembrane region" description="Helical" evidence="10">
    <location>
        <begin position="243"/>
        <end position="261"/>
    </location>
</feature>
<dbReference type="InterPro" id="IPR059000">
    <property type="entry name" value="ATPase_P-type_domA"/>
</dbReference>
<dbReference type="InterPro" id="IPR036412">
    <property type="entry name" value="HAD-like_sf"/>
</dbReference>
<dbReference type="EMBL" id="JAHESD010000031">
    <property type="protein sequence ID" value="MBT1704413.1"/>
    <property type="molecule type" value="Genomic_DNA"/>
</dbReference>
<keyword evidence="8 10" id="KW-1133">Transmembrane helix</keyword>
<evidence type="ECO:0000256" key="4">
    <source>
        <dbReference type="ARBA" id="ARBA00022692"/>
    </source>
</evidence>
<feature type="transmembrane region" description="Helical" evidence="10">
    <location>
        <begin position="721"/>
        <end position="743"/>
    </location>
</feature>
<sequence length="850" mass="93350">MRWWQLETDNILQKLESTNDGLSEEFARRKLREVGANELEEKKRKTQVEIFFNQFKDFMIVVLLVAAVIAGVAGDLTDTIIIAVIVVLNAVVGFVQENKAEKAMEALKKISALQAHVRRDGKLITLPSSELVPGDIIELEAGNVVPADIRVLEAHSLKVNESALTGESVPAEKTQKSLMQEELALGDRANMAFKSTLITNGRAKGIVVATGMGTEIGAIAKMLQQQDETTPLQRRMADFGRKLSYLVILICILFFAVGYLMKEEPLNLLLTSISLAVAAIPEALPALITVALAAGAKRLVRKNALIRKLSAVETLGSVTFICSDKTGTLTLNKMKVVRSQSYRTGLINDLDALECCIALNHDIKRSHERKLIGDPTEIALIEYFIEKSSDNNLAQLQNQLPRIAELPFDSERKLMTTVHRLDNRFLITCKGAIESITNILADRRDANLMLAQADDMAKEGMRVLAYGYKIVSIMPDPFTIEAVETDLVFAGLVGMIDPPREEVKVAIAECKTAGITTVMITGDHPATASAIAKELGILSHGDMVVTGKELQSMSDDEFQKDVEKIRVYARVSPEQKLKIVKALQAKGHFVSMTGDGVNDAPSLKASDIGVAMGITGTDVSKESSDMILLDDNFATIVKAVKEGRHIYDNIRKFVKYIMTCNSAEILTMFLAPILGLPIPLLPIHILWINLVTDGLPGLALGSERAEEDIMRRRPRKSSESLFSDGIGVHIAWVGFLMAVVTLGTEAWAIQQEMPHWQTMVFTVLSISQLGHVMGIRSDRRSLFRLGLFSNKPLLGAVVLTLLLQLGVVYLPFANKIFRTQPLTLSELAICILISLVVLIGVEIEKGIKRS</sequence>
<evidence type="ECO:0000256" key="3">
    <source>
        <dbReference type="ARBA" id="ARBA00022475"/>
    </source>
</evidence>
<dbReference type="SUPFAM" id="SSF81653">
    <property type="entry name" value="Calcium ATPase, transduction domain A"/>
    <property type="match status" value="1"/>
</dbReference>
<dbReference type="Proteomes" id="UP000772618">
    <property type="component" value="Unassembled WGS sequence"/>
</dbReference>
<proteinExistence type="inferred from homology"/>
<accession>A0ABS5VSJ7</accession>
<dbReference type="InterPro" id="IPR023214">
    <property type="entry name" value="HAD_sf"/>
</dbReference>
<evidence type="ECO:0000313" key="13">
    <source>
        <dbReference type="Proteomes" id="UP000772618"/>
    </source>
</evidence>
<evidence type="ECO:0000256" key="7">
    <source>
        <dbReference type="ARBA" id="ARBA00022967"/>
    </source>
</evidence>
<dbReference type="InterPro" id="IPR050510">
    <property type="entry name" value="Cation_transp_ATPase_P-type"/>
</dbReference>
<dbReference type="InterPro" id="IPR001757">
    <property type="entry name" value="P_typ_ATPase"/>
</dbReference>
<evidence type="ECO:0000256" key="6">
    <source>
        <dbReference type="ARBA" id="ARBA00022840"/>
    </source>
</evidence>
<dbReference type="InterPro" id="IPR044492">
    <property type="entry name" value="P_typ_ATPase_HD_dom"/>
</dbReference>
<dbReference type="PANTHER" id="PTHR43294">
    <property type="entry name" value="SODIUM/POTASSIUM-TRANSPORTING ATPASE SUBUNIT ALPHA"/>
    <property type="match status" value="1"/>
</dbReference>
<dbReference type="SFLD" id="SFLDF00027">
    <property type="entry name" value="p-type_atpase"/>
    <property type="match status" value="1"/>
</dbReference>
<dbReference type="CDD" id="cd02089">
    <property type="entry name" value="P-type_ATPase_Ca_prok"/>
    <property type="match status" value="1"/>
</dbReference>
<dbReference type="InterPro" id="IPR004014">
    <property type="entry name" value="ATPase_P-typ_cation-transptr_N"/>
</dbReference>
<keyword evidence="13" id="KW-1185">Reference proteome</keyword>
<keyword evidence="5" id="KW-0547">Nucleotide-binding</keyword>
<reference evidence="12 13" key="1">
    <citation type="submission" date="2021-05" db="EMBL/GenBank/DDBJ databases">
        <title>A Polyphasic approach of four new species of the genus Ohtaekwangia: Ohtaekwangia histidinii sp. nov., Ohtaekwangia cretensis sp. nov., Ohtaekwangia indiensis sp. nov., Ohtaekwangia reichenbachii sp. nov. from diverse environment.</title>
        <authorList>
            <person name="Octaviana S."/>
        </authorList>
    </citation>
    <scope>NUCLEOTIDE SEQUENCE [LARGE SCALE GENOMIC DNA]</scope>
    <source>
        <strain evidence="12 13">PWU20</strain>
    </source>
</reference>
<feature type="transmembrane region" description="Helical" evidence="10">
    <location>
        <begin position="79"/>
        <end position="95"/>
    </location>
</feature>
<evidence type="ECO:0000256" key="10">
    <source>
        <dbReference type="SAM" id="Phobius"/>
    </source>
</evidence>
<keyword evidence="9 10" id="KW-0472">Membrane</keyword>
<feature type="transmembrane region" description="Helical" evidence="10">
    <location>
        <begin position="793"/>
        <end position="812"/>
    </location>
</feature>
<dbReference type="Pfam" id="PF00122">
    <property type="entry name" value="E1-E2_ATPase"/>
    <property type="match status" value="1"/>
</dbReference>
<feature type="domain" description="Cation-transporting P-type ATPase N-terminal" evidence="11">
    <location>
        <begin position="2"/>
        <end position="75"/>
    </location>
</feature>
<comment type="subcellular location">
    <subcellularLocation>
        <location evidence="1">Cell membrane</location>
        <topology evidence="1">Multi-pass membrane protein</topology>
    </subcellularLocation>
</comment>
<dbReference type="InterPro" id="IPR023299">
    <property type="entry name" value="ATPase_P-typ_cyto_dom_N"/>
</dbReference>
<keyword evidence="7" id="KW-1278">Translocase</keyword>
<evidence type="ECO:0000256" key="9">
    <source>
        <dbReference type="ARBA" id="ARBA00023136"/>
    </source>
</evidence>
<protein>
    <submittedName>
        <fullName evidence="12">Cation-translocating P-type ATPase</fullName>
    </submittedName>
</protein>
<dbReference type="SMART" id="SM00831">
    <property type="entry name" value="Cation_ATPase_N"/>
    <property type="match status" value="1"/>
</dbReference>
<dbReference type="NCBIfam" id="TIGR01494">
    <property type="entry name" value="ATPase_P-type"/>
    <property type="match status" value="3"/>
</dbReference>
<feature type="transmembrane region" description="Helical" evidence="10">
    <location>
        <begin position="50"/>
        <end position="73"/>
    </location>
</feature>
<dbReference type="SUPFAM" id="SSF81665">
    <property type="entry name" value="Calcium ATPase, transmembrane domain M"/>
    <property type="match status" value="1"/>
</dbReference>
<dbReference type="PRINTS" id="PR00120">
    <property type="entry name" value="HATPASE"/>
</dbReference>
<dbReference type="PANTHER" id="PTHR43294:SF21">
    <property type="entry name" value="CATION TRANSPORTING ATPASE"/>
    <property type="match status" value="1"/>
</dbReference>
<organism evidence="12 13">
    <name type="scientific">Chryseosolibacter indicus</name>
    <dbReference type="NCBI Taxonomy" id="2782351"/>
    <lineage>
        <taxon>Bacteria</taxon>
        <taxon>Pseudomonadati</taxon>
        <taxon>Bacteroidota</taxon>
        <taxon>Cytophagia</taxon>
        <taxon>Cytophagales</taxon>
        <taxon>Chryseotaleaceae</taxon>
        <taxon>Chryseosolibacter</taxon>
    </lineage>
</organism>
<name>A0ABS5VSJ7_9BACT</name>
<dbReference type="Pfam" id="PF13246">
    <property type="entry name" value="Cation_ATPase"/>
    <property type="match status" value="1"/>
</dbReference>
<feature type="transmembrane region" description="Helical" evidence="10">
    <location>
        <begin position="824"/>
        <end position="843"/>
    </location>
</feature>
<dbReference type="Gene3D" id="2.70.150.10">
    <property type="entry name" value="Calcium-transporting ATPase, cytoplasmic transduction domain A"/>
    <property type="match status" value="1"/>
</dbReference>
<evidence type="ECO:0000256" key="1">
    <source>
        <dbReference type="ARBA" id="ARBA00004651"/>
    </source>
</evidence>
<dbReference type="SUPFAM" id="SSF81660">
    <property type="entry name" value="Metal cation-transporting ATPase, ATP-binding domain N"/>
    <property type="match status" value="1"/>
</dbReference>
<dbReference type="InterPro" id="IPR006068">
    <property type="entry name" value="ATPase_P-typ_cation-transptr_C"/>
</dbReference>
<dbReference type="PROSITE" id="PS00154">
    <property type="entry name" value="ATPASE_E1_E2"/>
    <property type="match status" value="1"/>
</dbReference>
<dbReference type="SFLD" id="SFLDG00002">
    <property type="entry name" value="C1.7:_P-type_atpase_like"/>
    <property type="match status" value="1"/>
</dbReference>
<evidence type="ECO:0000256" key="5">
    <source>
        <dbReference type="ARBA" id="ARBA00022741"/>
    </source>
</evidence>
<dbReference type="Pfam" id="PF00689">
    <property type="entry name" value="Cation_ATPase_C"/>
    <property type="match status" value="1"/>
</dbReference>
<dbReference type="InterPro" id="IPR008250">
    <property type="entry name" value="ATPase_P-typ_transduc_dom_A_sf"/>
</dbReference>
<evidence type="ECO:0000313" key="12">
    <source>
        <dbReference type="EMBL" id="MBT1704413.1"/>
    </source>
</evidence>
<keyword evidence="4 10" id="KW-0812">Transmembrane</keyword>